<reference evidence="1 2" key="1">
    <citation type="submission" date="2024-04" db="EMBL/GenBank/DDBJ databases">
        <title>Tritrichomonas musculus Genome.</title>
        <authorList>
            <person name="Alves-Ferreira E."/>
            <person name="Grigg M."/>
            <person name="Lorenzi H."/>
            <person name="Galac M."/>
        </authorList>
    </citation>
    <scope>NUCLEOTIDE SEQUENCE [LARGE SCALE GENOMIC DNA]</scope>
    <source>
        <strain evidence="1 2">EAF2021</strain>
    </source>
</reference>
<protein>
    <submittedName>
        <fullName evidence="1">Uncharacterized protein</fullName>
    </submittedName>
</protein>
<comment type="caution">
    <text evidence="1">The sequence shown here is derived from an EMBL/GenBank/DDBJ whole genome shotgun (WGS) entry which is preliminary data.</text>
</comment>
<dbReference type="EMBL" id="JAPFFF010000006">
    <property type="protein sequence ID" value="KAK8887778.1"/>
    <property type="molecule type" value="Genomic_DNA"/>
</dbReference>
<proteinExistence type="predicted"/>
<name>A0ABR2KAA6_9EUKA</name>
<sequence length="1147" mass="135887">MNPLLRIVNYFLKKKGIISNEEELDHFFDNGVSFPQFIAVAFNIDQIPIIVQKPQNDSQRNLNNNIALEFLFQENEEIGQISPSFYTTKDKSNLLSLILTKQCFKIKYVKIISKCNLIVQSLGLRFINIKDIIKKETIVALLHVLTDKKVQIDTETNDFNLLMTQIFEKAKVPLVIDETSLEPPNQFLFLIQILIIFEHFSDKIKQIKKQYLRNKDKLKFKENDELTDLALLKTINGILKDESLSFNSIVEAVRRENAYKFVKLFFKEDIEFTEKLNISQKDIESIIKLLGTKDPIFNVLLFNFRDLKYEYSSSVLFYTNFLNCFFLKKSRQELFERCSTIIFSMNKRDDFFFNKLKENLMNKKNPYEDKSLLFMWETYLALLYFVNERSVHFKVHIQIQKNTYDHYFDKKNIPQIIDENFIEKCNSQEKDALYYQLQFIFNALDEECFSYHYHEMMLTALRLVRNIKVPKYATLIENIRVKNVSLILQKKRYNKFLNGEKKEDVKVEIDELNMLKKEKPKKPETFKQRFVNKKKNENSSFSLQSAELFWNPIDNDYSVDNGILYKKNKMNESQKEWIVNIENYEKNVKKNSDSFQNFQNFLEIPLFSSFPIKNSRSELNKFFRYNEKIGKWETDSSSISTFFMKKLFKETNSKIPLVLFSNSYENELIELTSKLINYLHPNLDEDEIYVYGLCDRNLSLLEYNVFLTQEKSQVKPILLFLHVPQRKRNIGNIRTILLKIYCFLSLICDVEVVVLNKDHYNDQIDFITKINNIKSSYQKAAGMKEGKNSIVSLNYQFNSEDLSSDGDDDCVIDESLNQRCFNDLNNLIEDINVDCFKKQPSHILLMNDQSIHGDIFDVIENSFLRNIKNQIQPDFCDICYINVNDTDTYRCFLTSLNKICLKVSNIYDDVMKNFDLIKITEASNMYINIKSEKEWKCELKNVIENRFTQIKQFQKSDEIDDFSLIDKLHDEIMSIYPSIDSDFYNECNLILTEIKNNITKLNSEFLTAELNRSSENNLNYLKEIINGRCYWDNNQKNSIENSHINFLEEEFYSIIDEFYSKKNFQHVFSCCQSILQSQIEKDIKIIKKYFADLEQKFNSSGEITHPFSMLDEINKRTDYSIRESEKVREIKVVVEAGHLIDEIEQDF</sequence>
<keyword evidence="2" id="KW-1185">Reference proteome</keyword>
<organism evidence="1 2">
    <name type="scientific">Tritrichomonas musculus</name>
    <dbReference type="NCBI Taxonomy" id="1915356"/>
    <lineage>
        <taxon>Eukaryota</taxon>
        <taxon>Metamonada</taxon>
        <taxon>Parabasalia</taxon>
        <taxon>Tritrichomonadida</taxon>
        <taxon>Tritrichomonadidae</taxon>
        <taxon>Tritrichomonas</taxon>
    </lineage>
</organism>
<evidence type="ECO:0000313" key="1">
    <source>
        <dbReference type="EMBL" id="KAK8887778.1"/>
    </source>
</evidence>
<accession>A0ABR2KAA6</accession>
<gene>
    <name evidence="1" type="ORF">M9Y10_038835</name>
</gene>
<dbReference type="Proteomes" id="UP001470230">
    <property type="component" value="Unassembled WGS sequence"/>
</dbReference>
<evidence type="ECO:0000313" key="2">
    <source>
        <dbReference type="Proteomes" id="UP001470230"/>
    </source>
</evidence>